<dbReference type="PROSITE" id="PS51318">
    <property type="entry name" value="TAT"/>
    <property type="match status" value="1"/>
</dbReference>
<dbReference type="InterPro" id="IPR019546">
    <property type="entry name" value="TAT_signal_bac_arc"/>
</dbReference>
<dbReference type="AlphaFoldDB" id="A0A2N0D222"/>
<dbReference type="NCBIfam" id="TIGR01409">
    <property type="entry name" value="TAT_signal_seq"/>
    <property type="match status" value="1"/>
</dbReference>
<reference evidence="1 2" key="1">
    <citation type="submission" date="2017-11" db="EMBL/GenBank/DDBJ databases">
        <authorList>
            <person name="Han C.G."/>
        </authorList>
    </citation>
    <scope>NUCLEOTIDE SEQUENCE [LARGE SCALE GENOMIC DNA]</scope>
    <source>
        <strain evidence="1 2">HCNT1</strain>
    </source>
</reference>
<accession>A0A2N0D222</accession>
<protein>
    <submittedName>
        <fullName evidence="1">Uncharacterized protein</fullName>
    </submittedName>
</protein>
<reference evidence="1 2" key="2">
    <citation type="submission" date="2017-12" db="EMBL/GenBank/DDBJ databases">
        <title>Genome sequence of Rhizobium sullae HCNT1 isolated from Sulla coronaria nodules and featuring peculiar denitrification phenotypes.</title>
        <authorList>
            <person name="De Diego-Diaz B."/>
            <person name="Treu L."/>
            <person name="Campanaro S."/>
            <person name="Da Silva Duarte V."/>
            <person name="Basaglia M."/>
            <person name="Favaro L."/>
            <person name="Casella S."/>
            <person name="Squartini A."/>
        </authorList>
    </citation>
    <scope>NUCLEOTIDE SEQUENCE [LARGE SCALE GENOMIC DNA]</scope>
    <source>
        <strain evidence="1 2">HCNT1</strain>
    </source>
</reference>
<organism evidence="1 2">
    <name type="scientific">Rhizobium sullae</name>
    <name type="common">Rhizobium hedysari</name>
    <dbReference type="NCBI Taxonomy" id="50338"/>
    <lineage>
        <taxon>Bacteria</taxon>
        <taxon>Pseudomonadati</taxon>
        <taxon>Pseudomonadota</taxon>
        <taxon>Alphaproteobacteria</taxon>
        <taxon>Hyphomicrobiales</taxon>
        <taxon>Rhizobiaceae</taxon>
        <taxon>Rhizobium/Agrobacterium group</taxon>
        <taxon>Rhizobium</taxon>
    </lineage>
</organism>
<evidence type="ECO:0000313" key="1">
    <source>
        <dbReference type="EMBL" id="PKA40098.1"/>
    </source>
</evidence>
<evidence type="ECO:0000313" key="2">
    <source>
        <dbReference type="Proteomes" id="UP000232164"/>
    </source>
</evidence>
<dbReference type="RefSeq" id="WP_084606610.1">
    <property type="nucleotide sequence ID" value="NZ_PIQN01000023.1"/>
</dbReference>
<dbReference type="EMBL" id="PIQN01000023">
    <property type="protein sequence ID" value="PKA40098.1"/>
    <property type="molecule type" value="Genomic_DNA"/>
</dbReference>
<proteinExistence type="predicted"/>
<gene>
    <name evidence="1" type="ORF">CWR43_29315</name>
</gene>
<dbReference type="Proteomes" id="UP000232164">
    <property type="component" value="Unassembled WGS sequence"/>
</dbReference>
<comment type="caution">
    <text evidence="1">The sequence shown here is derived from an EMBL/GenBank/DDBJ whole genome shotgun (WGS) entry which is preliminary data.</text>
</comment>
<sequence length="32" mass="3290">MLIVNRRGFIGALGTGAITLATTPFFSGKAHA</sequence>
<dbReference type="InterPro" id="IPR006311">
    <property type="entry name" value="TAT_signal"/>
</dbReference>
<name>A0A2N0D222_RHISU</name>